<dbReference type="SUPFAM" id="SSF63817">
    <property type="entry name" value="Sortase"/>
    <property type="match status" value="1"/>
</dbReference>
<dbReference type="NCBIfam" id="NF033745">
    <property type="entry name" value="class_C_sortase"/>
    <property type="match status" value="1"/>
</dbReference>
<dbReference type="NCBIfam" id="TIGR01076">
    <property type="entry name" value="sortase_fam"/>
    <property type="match status" value="1"/>
</dbReference>
<dbReference type="InterPro" id="IPR005754">
    <property type="entry name" value="Sortase"/>
</dbReference>
<dbReference type="CDD" id="cd05827">
    <property type="entry name" value="Sortase_C"/>
    <property type="match status" value="1"/>
</dbReference>
<accession>A0ABT0FAM0</accession>
<evidence type="ECO:0000256" key="1">
    <source>
        <dbReference type="ARBA" id="ARBA00022801"/>
    </source>
</evidence>
<evidence type="ECO:0000313" key="3">
    <source>
        <dbReference type="EMBL" id="MCK2035113.1"/>
    </source>
</evidence>
<dbReference type="Pfam" id="PF04203">
    <property type="entry name" value="Sortase"/>
    <property type="match status" value="1"/>
</dbReference>
<evidence type="ECO:0000313" key="4">
    <source>
        <dbReference type="Proteomes" id="UP001300096"/>
    </source>
</evidence>
<dbReference type="EMBL" id="JAHWXN010000001">
    <property type="protein sequence ID" value="MCK2035113.1"/>
    <property type="molecule type" value="Genomic_DNA"/>
</dbReference>
<gene>
    <name evidence="3" type="ORF">KZC51_03095</name>
</gene>
<name>A0ABT0FAM0_9MICO</name>
<keyword evidence="1" id="KW-0378">Hydrolase</keyword>
<sequence length="298" mass="31286">MTTTDAGVATPARRAERRWSRANIVVGLVVVAGTCLVAYPSAGAWVTDLTHASTVSGYAQEVAATDADELDDILAAARQYNADLPDGPLRDPYVLNAEGGADDTRDQHSDYLAQLSLRPDAPMARIRVPEIDVDLPVYHGTDESTLAKGIGHLYGSALPVGGAGTHAVLTGHSGIPGETLFTRLGEVEIGDAVVVEVAGEKLTYLVDQIKTVLPDVGDDLRQVAGHDYLTLLTCTPIGVNTHRLLVRAERVESTSDDAAQIALPASATSPAFPWDAALMLIGGFAIAFAIARPRAVSS</sequence>
<keyword evidence="4" id="KW-1185">Reference proteome</keyword>
<dbReference type="RefSeq" id="WP_247628550.1">
    <property type="nucleotide sequence ID" value="NZ_JAHWXN010000001.1"/>
</dbReference>
<keyword evidence="2" id="KW-1133">Transmembrane helix</keyword>
<comment type="caution">
    <text evidence="3">The sequence shown here is derived from an EMBL/GenBank/DDBJ whole genome shotgun (WGS) entry which is preliminary data.</text>
</comment>
<reference evidence="3 4" key="1">
    <citation type="submission" date="2021-06" db="EMBL/GenBank/DDBJ databases">
        <title>Genome-based taxonomic framework of Microbacterium strains isolated from marine environment, the description of four new species and reclassification of four preexisting species.</title>
        <authorList>
            <person name="Lee S.D."/>
            <person name="Kim S.-M."/>
            <person name="Byeon Y.-S."/>
            <person name="Yang H.L."/>
            <person name="Kim I.S."/>
        </authorList>
    </citation>
    <scope>NUCLEOTIDE SEQUENCE [LARGE SCALE GENOMIC DNA]</scope>
    <source>
        <strain evidence="3 4">SSW1-49</strain>
    </source>
</reference>
<keyword evidence="2" id="KW-0812">Transmembrane</keyword>
<protein>
    <submittedName>
        <fullName evidence="3">Class C sortase</fullName>
    </submittedName>
</protein>
<evidence type="ECO:0000256" key="2">
    <source>
        <dbReference type="SAM" id="Phobius"/>
    </source>
</evidence>
<dbReference type="InterPro" id="IPR042002">
    <property type="entry name" value="Sortase_C"/>
</dbReference>
<organism evidence="3 4">
    <name type="scientific">Microbacterium croceum</name>
    <dbReference type="NCBI Taxonomy" id="2851645"/>
    <lineage>
        <taxon>Bacteria</taxon>
        <taxon>Bacillati</taxon>
        <taxon>Actinomycetota</taxon>
        <taxon>Actinomycetes</taxon>
        <taxon>Micrococcales</taxon>
        <taxon>Microbacteriaceae</taxon>
        <taxon>Microbacterium</taxon>
    </lineage>
</organism>
<feature type="transmembrane region" description="Helical" evidence="2">
    <location>
        <begin position="22"/>
        <end position="46"/>
    </location>
</feature>
<keyword evidence="2" id="KW-0472">Membrane</keyword>
<dbReference type="Proteomes" id="UP001300096">
    <property type="component" value="Unassembled WGS sequence"/>
</dbReference>
<proteinExistence type="predicted"/>
<dbReference type="InterPro" id="IPR023365">
    <property type="entry name" value="Sortase_dom-sf"/>
</dbReference>
<dbReference type="Gene3D" id="2.40.260.10">
    <property type="entry name" value="Sortase"/>
    <property type="match status" value="1"/>
</dbReference>